<dbReference type="InterPro" id="IPR035906">
    <property type="entry name" value="MetI-like_sf"/>
</dbReference>
<evidence type="ECO:0000256" key="2">
    <source>
        <dbReference type="ARBA" id="ARBA00022692"/>
    </source>
</evidence>
<dbReference type="InterPro" id="IPR000515">
    <property type="entry name" value="MetI-like"/>
</dbReference>
<dbReference type="InterPro" id="IPR049783">
    <property type="entry name" value="ABC_perm_TupB-like"/>
</dbReference>
<feature type="domain" description="ABC transmembrane type-1" evidence="6">
    <location>
        <begin position="11"/>
        <end position="207"/>
    </location>
</feature>
<dbReference type="CDD" id="cd06261">
    <property type="entry name" value="TM_PBP2"/>
    <property type="match status" value="1"/>
</dbReference>
<gene>
    <name evidence="7" type="ORF">CVT63_07480</name>
</gene>
<evidence type="ECO:0000256" key="5">
    <source>
        <dbReference type="SAM" id="Phobius"/>
    </source>
</evidence>
<name>A0A2N3G477_9ACTN</name>
<dbReference type="AlphaFoldDB" id="A0A2N3G477"/>
<evidence type="ECO:0000313" key="7">
    <source>
        <dbReference type="EMBL" id="PKQ27537.1"/>
    </source>
</evidence>
<evidence type="ECO:0000256" key="3">
    <source>
        <dbReference type="ARBA" id="ARBA00022989"/>
    </source>
</evidence>
<dbReference type="PANTHER" id="PTHR43632">
    <property type="entry name" value="PERMEASE COMPONENT OF TUNGSTATE ABC TRANSPORTER"/>
    <property type="match status" value="1"/>
</dbReference>
<keyword evidence="2 5" id="KW-0812">Transmembrane</keyword>
<keyword evidence="3 5" id="KW-1133">Transmembrane helix</keyword>
<dbReference type="PROSITE" id="PS50928">
    <property type="entry name" value="ABC_TM1"/>
    <property type="match status" value="1"/>
</dbReference>
<comment type="caution">
    <text evidence="7">The sequence shown here is derived from an EMBL/GenBank/DDBJ whole genome shotgun (WGS) entry which is preliminary data.</text>
</comment>
<evidence type="ECO:0000313" key="8">
    <source>
        <dbReference type="Proteomes" id="UP000233654"/>
    </source>
</evidence>
<dbReference type="EMBL" id="PHEX01000081">
    <property type="protein sequence ID" value="PKQ27537.1"/>
    <property type="molecule type" value="Genomic_DNA"/>
</dbReference>
<evidence type="ECO:0000259" key="6">
    <source>
        <dbReference type="PROSITE" id="PS50928"/>
    </source>
</evidence>
<feature type="transmembrane region" description="Helical" evidence="5">
    <location>
        <begin position="82"/>
        <end position="103"/>
    </location>
</feature>
<protein>
    <submittedName>
        <fullName evidence="7">Tungstate transporter permease</fullName>
    </submittedName>
</protein>
<organism evidence="7 8">
    <name type="scientific">Candidatus Anoxymicrobium japonicum</name>
    <dbReference type="NCBI Taxonomy" id="2013648"/>
    <lineage>
        <taxon>Bacteria</taxon>
        <taxon>Bacillati</taxon>
        <taxon>Actinomycetota</taxon>
        <taxon>Candidatus Geothermincolia</taxon>
        <taxon>Candidatus Geothermincolales</taxon>
        <taxon>Candidatus Anoxymicrobiaceae</taxon>
        <taxon>Candidatus Anoxymicrobium</taxon>
    </lineage>
</organism>
<feature type="transmembrane region" description="Helical" evidence="5">
    <location>
        <begin position="139"/>
        <end position="168"/>
    </location>
</feature>
<dbReference type="Proteomes" id="UP000233654">
    <property type="component" value="Unassembled WGS sequence"/>
</dbReference>
<evidence type="ECO:0000256" key="1">
    <source>
        <dbReference type="ARBA" id="ARBA00004141"/>
    </source>
</evidence>
<dbReference type="GO" id="GO:0055085">
    <property type="term" value="P:transmembrane transport"/>
    <property type="evidence" value="ECO:0007669"/>
    <property type="project" value="InterPro"/>
</dbReference>
<comment type="subcellular location">
    <subcellularLocation>
        <location evidence="1">Membrane</location>
        <topology evidence="1">Multi-pass membrane protein</topology>
    </subcellularLocation>
</comment>
<feature type="transmembrane region" description="Helical" evidence="5">
    <location>
        <begin position="45"/>
        <end position="70"/>
    </location>
</feature>
<dbReference type="SUPFAM" id="SSF161098">
    <property type="entry name" value="MetI-like"/>
    <property type="match status" value="1"/>
</dbReference>
<dbReference type="NCBIfam" id="NF038017">
    <property type="entry name" value="ABC_perm1"/>
    <property type="match status" value="1"/>
</dbReference>
<feature type="transmembrane region" description="Helical" evidence="5">
    <location>
        <begin position="188"/>
        <end position="207"/>
    </location>
</feature>
<evidence type="ECO:0000256" key="4">
    <source>
        <dbReference type="ARBA" id="ARBA00023136"/>
    </source>
</evidence>
<dbReference type="PANTHER" id="PTHR43632:SF1">
    <property type="entry name" value="PERMEASE COMPONENT OF TUNGSTATE ABC TRANSPORTER"/>
    <property type="match status" value="1"/>
</dbReference>
<dbReference type="Gene3D" id="1.10.3720.10">
    <property type="entry name" value="MetI-like"/>
    <property type="match status" value="1"/>
</dbReference>
<proteinExistence type="predicted"/>
<keyword evidence="4 5" id="KW-0472">Membrane</keyword>
<dbReference type="GO" id="GO:0016020">
    <property type="term" value="C:membrane"/>
    <property type="evidence" value="ECO:0007669"/>
    <property type="project" value="UniProtKB-SubCell"/>
</dbReference>
<accession>A0A2N3G477</accession>
<sequence length="228" mass="23603">MITMSQFWHALMLSLAVSGLACLIGAVAGIPLGTALAEFSFRGRGVLLTIVHAFMGLPPVVVGVFTFVVIARHGTLGSLGLCYTPGAMVIVQVILATPIIAGFTHASLEDVDPRLGLQAMSLGATRAQAVLVKMREARAGLVAAIIAGFGRVIAEVGAVTIVGGAINGQTDTLTTLAVKLTRQGRDNLAMLVGVVLIAVAITVNIFLTRLQVDRGASEVEKRVTGYAS</sequence>
<reference evidence="7 8" key="1">
    <citation type="journal article" date="2017" name="ISME J.">
        <title>Potential for microbial H2 and metal transformations associated with novel bacteria and archaea in deep terrestrial subsurface sediments.</title>
        <authorList>
            <person name="Hernsdorf A.W."/>
            <person name="Amano Y."/>
            <person name="Miyakawa K."/>
            <person name="Ise K."/>
            <person name="Suzuki Y."/>
            <person name="Anantharaman K."/>
            <person name="Probst A."/>
            <person name="Burstein D."/>
            <person name="Thomas B.C."/>
            <person name="Banfield J.F."/>
        </authorList>
    </citation>
    <scope>NUCLEOTIDE SEQUENCE [LARGE SCALE GENOMIC DNA]</scope>
    <source>
        <strain evidence="7">HGW-Actinobacteria-3</strain>
    </source>
</reference>